<reference evidence="1" key="1">
    <citation type="submission" date="2020-03" db="EMBL/GenBank/DDBJ databases">
        <title>The deep terrestrial virosphere.</title>
        <authorList>
            <person name="Holmfeldt K."/>
            <person name="Nilsson E."/>
            <person name="Simone D."/>
            <person name="Lopez-Fernandez M."/>
            <person name="Wu X."/>
            <person name="de Brujin I."/>
            <person name="Lundin D."/>
            <person name="Andersson A."/>
            <person name="Bertilsson S."/>
            <person name="Dopson M."/>
        </authorList>
    </citation>
    <scope>NUCLEOTIDE SEQUENCE</scope>
    <source>
        <strain evidence="1">MM171B00429</strain>
    </source>
</reference>
<accession>A0A6M3M8Q3</accession>
<name>A0A6M3M8Q3_9ZZZZ</name>
<proteinExistence type="predicted"/>
<protein>
    <submittedName>
        <fullName evidence="1">Uncharacterized protein</fullName>
    </submittedName>
</protein>
<evidence type="ECO:0000313" key="1">
    <source>
        <dbReference type="EMBL" id="QJB04211.1"/>
    </source>
</evidence>
<gene>
    <name evidence="1" type="ORF">MM171B00429_0029</name>
</gene>
<dbReference type="EMBL" id="MT143875">
    <property type="protein sequence ID" value="QJB04211.1"/>
    <property type="molecule type" value="Genomic_DNA"/>
</dbReference>
<dbReference type="AlphaFoldDB" id="A0A6M3M8Q3"/>
<sequence length="96" mass="11292">MSTETMITSIFEQLGEQKKHIQELALERISERAKMMFFVTKREETDDNQKLKRISERTDQMLLGTAEYNIIDLRSDIDQLIEGIDKSVLQRLVDMI</sequence>
<organism evidence="1">
    <name type="scientific">viral metagenome</name>
    <dbReference type="NCBI Taxonomy" id="1070528"/>
    <lineage>
        <taxon>unclassified sequences</taxon>
        <taxon>metagenomes</taxon>
        <taxon>organismal metagenomes</taxon>
    </lineage>
</organism>